<dbReference type="InterPro" id="IPR011008">
    <property type="entry name" value="Dimeric_a/b-barrel"/>
</dbReference>
<dbReference type="RefSeq" id="WP_377283975.1">
    <property type="nucleotide sequence ID" value="NZ_JBHRSI010000010.1"/>
</dbReference>
<evidence type="ECO:0000313" key="5">
    <source>
        <dbReference type="Proteomes" id="UP001597237"/>
    </source>
</evidence>
<evidence type="ECO:0000256" key="2">
    <source>
        <dbReference type="SAM" id="SignalP"/>
    </source>
</evidence>
<proteinExistence type="inferred from homology"/>
<comment type="caution">
    <text evidence="4">The sequence shown here is derived from an EMBL/GenBank/DDBJ whole genome shotgun (WGS) entry which is preliminary data.</text>
</comment>
<dbReference type="EMBL" id="JBHUEY010000001">
    <property type="protein sequence ID" value="MFD1783482.1"/>
    <property type="molecule type" value="Genomic_DNA"/>
</dbReference>
<dbReference type="Pfam" id="PF03795">
    <property type="entry name" value="YCII"/>
    <property type="match status" value="1"/>
</dbReference>
<keyword evidence="2" id="KW-0732">Signal</keyword>
<dbReference type="PROSITE" id="PS51318">
    <property type="entry name" value="TAT"/>
    <property type="match status" value="1"/>
</dbReference>
<reference evidence="5" key="1">
    <citation type="journal article" date="2019" name="Int. J. Syst. Evol. Microbiol.">
        <title>The Global Catalogue of Microorganisms (GCM) 10K type strain sequencing project: providing services to taxonomists for standard genome sequencing and annotation.</title>
        <authorList>
            <consortium name="The Broad Institute Genomics Platform"/>
            <consortium name="The Broad Institute Genome Sequencing Center for Infectious Disease"/>
            <person name="Wu L."/>
            <person name="Ma J."/>
        </authorList>
    </citation>
    <scope>NUCLEOTIDE SEQUENCE [LARGE SCALE GENOMIC DNA]</scope>
    <source>
        <strain evidence="5">DFY28</strain>
    </source>
</reference>
<dbReference type="Proteomes" id="UP001597237">
    <property type="component" value="Unassembled WGS sequence"/>
</dbReference>
<evidence type="ECO:0000256" key="1">
    <source>
        <dbReference type="ARBA" id="ARBA00007689"/>
    </source>
</evidence>
<comment type="similarity">
    <text evidence="1">Belongs to the YciI family.</text>
</comment>
<keyword evidence="5" id="KW-1185">Reference proteome</keyword>
<name>A0ABW4MZV6_9CAUL</name>
<protein>
    <submittedName>
        <fullName evidence="4">YciI family protein</fullName>
    </submittedName>
</protein>
<dbReference type="InterPro" id="IPR005545">
    <property type="entry name" value="YCII"/>
</dbReference>
<feature type="signal peptide" evidence="2">
    <location>
        <begin position="1"/>
        <end position="21"/>
    </location>
</feature>
<evidence type="ECO:0000313" key="4">
    <source>
        <dbReference type="EMBL" id="MFD1783482.1"/>
    </source>
</evidence>
<accession>A0ABW4MZV6</accession>
<feature type="domain" description="YCII-related" evidence="3">
    <location>
        <begin position="42"/>
        <end position="118"/>
    </location>
</feature>
<organism evidence="4 5">
    <name type="scientific">Phenylobacterium terrae</name>
    <dbReference type="NCBI Taxonomy" id="2665495"/>
    <lineage>
        <taxon>Bacteria</taxon>
        <taxon>Pseudomonadati</taxon>
        <taxon>Pseudomonadota</taxon>
        <taxon>Alphaproteobacteria</taxon>
        <taxon>Caulobacterales</taxon>
        <taxon>Caulobacteraceae</taxon>
        <taxon>Phenylobacterium</taxon>
    </lineage>
</organism>
<dbReference type="SUPFAM" id="SSF54909">
    <property type="entry name" value="Dimeric alpha+beta barrel"/>
    <property type="match status" value="1"/>
</dbReference>
<evidence type="ECO:0000259" key="3">
    <source>
        <dbReference type="Pfam" id="PF03795"/>
    </source>
</evidence>
<gene>
    <name evidence="4" type="ORF">ACFSC0_08775</name>
</gene>
<dbReference type="InterPro" id="IPR006311">
    <property type="entry name" value="TAT_signal"/>
</dbReference>
<dbReference type="Gene3D" id="3.30.70.1060">
    <property type="entry name" value="Dimeric alpha+beta barrel"/>
    <property type="match status" value="1"/>
</dbReference>
<feature type="chain" id="PRO_5046912403" evidence="2">
    <location>
        <begin position="22"/>
        <end position="139"/>
    </location>
</feature>
<sequence>MHAGQTRRAVFAAGFALTAAAASDAAAQSAEAAGAGPRSDLYAVLSRPGPAWRAGRPMQEQDLKGHVAYMQKLADAGVLLAAGPLASLDGGLIVLSAVSLEAAQAIMRWDPAVEAGVFLGEVSAWLPVFDPGGRYRTPT</sequence>